<evidence type="ECO:0000256" key="1">
    <source>
        <dbReference type="ARBA" id="ARBA00006594"/>
    </source>
</evidence>
<keyword evidence="4" id="KW-0680">Restriction system</keyword>
<dbReference type="Proteomes" id="UP000292580">
    <property type="component" value="Unassembled WGS sequence"/>
</dbReference>
<sequence length="328" mass="37194">MEPVITPYGRFYNQDCVTGARAHLASGSVDLIVTDPPYGIDGDRLHRHYNRDETCVVGGYVEVPAGAYGEFSLDWILEAERVLRPGGSIYIVSGYTNLYHILHALRQTSLREVNHIIWKYNFGVYTRKKYISSHYHILFYEKPGGRRTFNLECRYGANEASDDGGSLNYRDREDVWAINRHYKPGMVKNKNELPTALLGRMIQYSSDEGDLVCDLFLGGCSTARTAIGLNRRTVGFEVSETIFAKRAPALAEITPGDLLASLRQPVIDPLRNQGKRWSRADLERLERRYAELRDGGKTRKASIAVLQQEFGRGRWSLERALKRTGDGR</sequence>
<dbReference type="GO" id="GO:0003677">
    <property type="term" value="F:DNA binding"/>
    <property type="evidence" value="ECO:0007669"/>
    <property type="project" value="InterPro"/>
</dbReference>
<evidence type="ECO:0000313" key="6">
    <source>
        <dbReference type="EMBL" id="TAJ45419.1"/>
    </source>
</evidence>
<dbReference type="OrthoDB" id="38200at2157"/>
<dbReference type="GO" id="GO:0009307">
    <property type="term" value="P:DNA restriction-modification system"/>
    <property type="evidence" value="ECO:0007669"/>
    <property type="project" value="UniProtKB-KW"/>
</dbReference>
<evidence type="ECO:0000313" key="7">
    <source>
        <dbReference type="Proteomes" id="UP000292580"/>
    </source>
</evidence>
<dbReference type="EC" id="2.1.1.113" evidence="4"/>
<proteinExistence type="inferred from homology"/>
<dbReference type="Pfam" id="PF01555">
    <property type="entry name" value="N6_N4_Mtase"/>
    <property type="match status" value="1"/>
</dbReference>
<keyword evidence="2 4" id="KW-0489">Methyltransferase</keyword>
<dbReference type="PROSITE" id="PS00092">
    <property type="entry name" value="N6_MTASE"/>
    <property type="match status" value="1"/>
</dbReference>
<evidence type="ECO:0000256" key="3">
    <source>
        <dbReference type="ARBA" id="ARBA00022679"/>
    </source>
</evidence>
<gene>
    <name evidence="6" type="ORF">CUJ86_01385</name>
</gene>
<dbReference type="AlphaFoldDB" id="A0A483CZC6"/>
<feature type="domain" description="DNA methylase N-4/N-6" evidence="5">
    <location>
        <begin position="29"/>
        <end position="242"/>
    </location>
</feature>
<comment type="catalytic activity">
    <reaction evidence="4">
        <text>a 2'-deoxycytidine in DNA + S-adenosyl-L-methionine = an N(4)-methyl-2'-deoxycytidine in DNA + S-adenosyl-L-homocysteine + H(+)</text>
        <dbReference type="Rhea" id="RHEA:16857"/>
        <dbReference type="Rhea" id="RHEA-COMP:11369"/>
        <dbReference type="Rhea" id="RHEA-COMP:13674"/>
        <dbReference type="ChEBI" id="CHEBI:15378"/>
        <dbReference type="ChEBI" id="CHEBI:57856"/>
        <dbReference type="ChEBI" id="CHEBI:59789"/>
        <dbReference type="ChEBI" id="CHEBI:85452"/>
        <dbReference type="ChEBI" id="CHEBI:137933"/>
        <dbReference type="EC" id="2.1.1.113"/>
    </reaction>
</comment>
<dbReference type="EMBL" id="PGCL01000001">
    <property type="protein sequence ID" value="TAJ45419.1"/>
    <property type="molecule type" value="Genomic_DNA"/>
</dbReference>
<comment type="caution">
    <text evidence="6">The sequence shown here is derived from an EMBL/GenBank/DDBJ whole genome shotgun (WGS) entry which is preliminary data.</text>
</comment>
<name>A0A483CZC6_9EURY</name>
<keyword evidence="3 6" id="KW-0808">Transferase</keyword>
<dbReference type="InterPro" id="IPR002941">
    <property type="entry name" value="DNA_methylase_N4/N6"/>
</dbReference>
<comment type="similarity">
    <text evidence="1 4">Belongs to the N(4)/N(6)-methyltransferase family.</text>
</comment>
<evidence type="ECO:0000256" key="2">
    <source>
        <dbReference type="ARBA" id="ARBA00022603"/>
    </source>
</evidence>
<organism evidence="6 7">
    <name type="scientific">Methanofollis fontis</name>
    <dbReference type="NCBI Taxonomy" id="2052832"/>
    <lineage>
        <taxon>Archaea</taxon>
        <taxon>Methanobacteriati</taxon>
        <taxon>Methanobacteriota</taxon>
        <taxon>Stenosarchaea group</taxon>
        <taxon>Methanomicrobia</taxon>
        <taxon>Methanomicrobiales</taxon>
        <taxon>Methanomicrobiaceae</taxon>
        <taxon>Methanofollis</taxon>
    </lineage>
</organism>
<evidence type="ECO:0000259" key="5">
    <source>
        <dbReference type="Pfam" id="PF01555"/>
    </source>
</evidence>
<dbReference type="InterPro" id="IPR029063">
    <property type="entry name" value="SAM-dependent_MTases_sf"/>
</dbReference>
<dbReference type="PRINTS" id="PR00508">
    <property type="entry name" value="S21N4MTFRASE"/>
</dbReference>
<dbReference type="InterPro" id="IPR001091">
    <property type="entry name" value="RM_Methyltransferase"/>
</dbReference>
<dbReference type="Gene3D" id="3.40.50.150">
    <property type="entry name" value="Vaccinia Virus protein VP39"/>
    <property type="match status" value="1"/>
</dbReference>
<dbReference type="SUPFAM" id="SSF53335">
    <property type="entry name" value="S-adenosyl-L-methionine-dependent methyltransferases"/>
    <property type="match status" value="1"/>
</dbReference>
<accession>A0A483CZC6</accession>
<protein>
    <recommendedName>
        <fullName evidence="4">Type II methyltransferase</fullName>
        <ecNumber evidence="4">2.1.1.113</ecNumber>
    </recommendedName>
    <alternativeName>
        <fullName evidence="4">N-4 cytosine-specific methyltransferase</fullName>
    </alternativeName>
</protein>
<keyword evidence="4" id="KW-0949">S-adenosyl-L-methionine</keyword>
<dbReference type="InterPro" id="IPR002052">
    <property type="entry name" value="DNA_methylase_N6_adenine_CS"/>
</dbReference>
<evidence type="ECO:0000256" key="4">
    <source>
        <dbReference type="RuleBase" id="RU362026"/>
    </source>
</evidence>
<dbReference type="GO" id="GO:0008170">
    <property type="term" value="F:N-methyltransferase activity"/>
    <property type="evidence" value="ECO:0007669"/>
    <property type="project" value="InterPro"/>
</dbReference>
<dbReference type="GO" id="GO:0015667">
    <property type="term" value="F:site-specific DNA-methyltransferase (cytosine-N4-specific) activity"/>
    <property type="evidence" value="ECO:0007669"/>
    <property type="project" value="UniProtKB-EC"/>
</dbReference>
<dbReference type="GO" id="GO:0032259">
    <property type="term" value="P:methylation"/>
    <property type="evidence" value="ECO:0007669"/>
    <property type="project" value="UniProtKB-KW"/>
</dbReference>
<reference evidence="6 7" key="1">
    <citation type="submission" date="2017-11" db="EMBL/GenBank/DDBJ databases">
        <title>Isolation and Characterization of Methanofollis Species from Methane Seep Offshore SW Taiwan.</title>
        <authorList>
            <person name="Teng N.-H."/>
            <person name="Lai M.-C."/>
            <person name="Chen S.-C."/>
        </authorList>
    </citation>
    <scope>NUCLEOTIDE SEQUENCE [LARGE SCALE GENOMIC DNA]</scope>
    <source>
        <strain evidence="6 7">FWC-SCC2</strain>
    </source>
</reference>
<dbReference type="RefSeq" id="WP_130645773.1">
    <property type="nucleotide sequence ID" value="NZ_PGCL01000001.1"/>
</dbReference>
<keyword evidence="7" id="KW-1185">Reference proteome</keyword>